<protein>
    <submittedName>
        <fullName evidence="2">Uncharacterized protein</fullName>
    </submittedName>
</protein>
<dbReference type="AlphaFoldDB" id="A0A450YXR6"/>
<organism evidence="2">
    <name type="scientific">Candidatus Kentrum sp. TC</name>
    <dbReference type="NCBI Taxonomy" id="2126339"/>
    <lineage>
        <taxon>Bacteria</taxon>
        <taxon>Pseudomonadati</taxon>
        <taxon>Pseudomonadota</taxon>
        <taxon>Gammaproteobacteria</taxon>
        <taxon>Candidatus Kentrum</taxon>
    </lineage>
</organism>
<dbReference type="EMBL" id="CAADFT010000006">
    <property type="protein sequence ID" value="VFK40064.1"/>
    <property type="molecule type" value="Genomic_DNA"/>
</dbReference>
<evidence type="ECO:0000313" key="1">
    <source>
        <dbReference type="EMBL" id="VFK40064.1"/>
    </source>
</evidence>
<name>A0A450YXR6_9GAMM</name>
<dbReference type="EMBL" id="CAADFS010000030">
    <property type="protein sequence ID" value="VFK46313.1"/>
    <property type="molecule type" value="Genomic_DNA"/>
</dbReference>
<accession>A0A450YXR6</accession>
<evidence type="ECO:0000313" key="2">
    <source>
        <dbReference type="EMBL" id="VFK46313.1"/>
    </source>
</evidence>
<gene>
    <name evidence="2" type="ORF">BECKTC1821D_GA0114238_10306</name>
    <name evidence="1" type="ORF">BECKTC1821E_GA0114239_100648</name>
</gene>
<sequence length="104" mass="12026">MIGTDKKMARIENLARFRLGLSMRDWVLVKPNCSLRCATSFQYDISQQRFIFPFVREHIQESASLCTGRKLSTIILTEPRKIPFTTFLCGDPQFDLLLVAEEEP</sequence>
<proteinExistence type="predicted"/>
<reference evidence="2" key="1">
    <citation type="submission" date="2019-02" db="EMBL/GenBank/DDBJ databases">
        <authorList>
            <person name="Gruber-Vodicka R. H."/>
            <person name="Seah K. B. B."/>
        </authorList>
    </citation>
    <scope>NUCLEOTIDE SEQUENCE</scope>
    <source>
        <strain evidence="2">BECK_BZ123</strain>
        <strain evidence="1">BECK_BZ125</strain>
    </source>
</reference>